<dbReference type="AlphaFoldDB" id="A0A4S4N5B8"/>
<dbReference type="EMBL" id="SGPM01000010">
    <property type="protein sequence ID" value="THH33118.1"/>
    <property type="molecule type" value="Genomic_DNA"/>
</dbReference>
<evidence type="ECO:0000256" key="1">
    <source>
        <dbReference type="SAM" id="MobiDB-lite"/>
    </source>
</evidence>
<feature type="region of interest" description="Disordered" evidence="1">
    <location>
        <begin position="172"/>
        <end position="220"/>
    </location>
</feature>
<feature type="compositionally biased region" description="Polar residues" evidence="1">
    <location>
        <begin position="1"/>
        <end position="10"/>
    </location>
</feature>
<evidence type="ECO:0000313" key="2">
    <source>
        <dbReference type="EMBL" id="THH33118.1"/>
    </source>
</evidence>
<keyword evidence="3" id="KW-1185">Reference proteome</keyword>
<dbReference type="Proteomes" id="UP000308730">
    <property type="component" value="Unassembled WGS sequence"/>
</dbReference>
<evidence type="ECO:0000313" key="3">
    <source>
        <dbReference type="Proteomes" id="UP000308730"/>
    </source>
</evidence>
<comment type="caution">
    <text evidence="2">The sequence shown here is derived from an EMBL/GenBank/DDBJ whole genome shotgun (WGS) entry which is preliminary data.</text>
</comment>
<feature type="compositionally biased region" description="Polar residues" evidence="1">
    <location>
        <begin position="179"/>
        <end position="194"/>
    </location>
</feature>
<gene>
    <name evidence="2" type="ORF">EUX98_g1059</name>
</gene>
<dbReference type="OrthoDB" id="3269666at2759"/>
<protein>
    <submittedName>
        <fullName evidence="2">Uncharacterized protein</fullName>
    </submittedName>
</protein>
<proteinExistence type="predicted"/>
<accession>A0A4S4N5B8</accession>
<sequence>MSTAAGTQSDARFETSAAWAEAEASNAKLATQVEQNAHQLHNAAEDAATTAQYKSPAAAVNNLEHGLSDKTEEAVAEGQDNVQDYVARAKSLANSAISTAQSYLPAGTTVAGTAGSVQATAGSALQTTKEYLVQAQHAAAPVANQALNAGLAAAETARTTAAPYMQSATDAVSRAVQGDGSSHPNSVAPTTASLESGPHVVDSPYSAPNLNGQNPKVGEV</sequence>
<feature type="region of interest" description="Disordered" evidence="1">
    <location>
        <begin position="1"/>
        <end position="24"/>
    </location>
</feature>
<reference evidence="2 3" key="1">
    <citation type="submission" date="2019-02" db="EMBL/GenBank/DDBJ databases">
        <title>Genome sequencing of the rare red list fungi Antrodiella citrinella (Flaviporus citrinellus).</title>
        <authorList>
            <person name="Buettner E."/>
            <person name="Kellner H."/>
        </authorList>
    </citation>
    <scope>NUCLEOTIDE SEQUENCE [LARGE SCALE GENOMIC DNA]</scope>
    <source>
        <strain evidence="2 3">DSM 108506</strain>
    </source>
</reference>
<organism evidence="2 3">
    <name type="scientific">Antrodiella citrinella</name>
    <dbReference type="NCBI Taxonomy" id="2447956"/>
    <lineage>
        <taxon>Eukaryota</taxon>
        <taxon>Fungi</taxon>
        <taxon>Dikarya</taxon>
        <taxon>Basidiomycota</taxon>
        <taxon>Agaricomycotina</taxon>
        <taxon>Agaricomycetes</taxon>
        <taxon>Polyporales</taxon>
        <taxon>Steccherinaceae</taxon>
        <taxon>Antrodiella</taxon>
    </lineage>
</organism>
<name>A0A4S4N5B8_9APHY</name>